<accession>A0A8H3AI16</accession>
<gene>
    <name evidence="3" type="ORF">RDB_LOCUS107549</name>
</gene>
<proteinExistence type="predicted"/>
<evidence type="ECO:0000256" key="1">
    <source>
        <dbReference type="SAM" id="MobiDB-lite"/>
    </source>
</evidence>
<evidence type="ECO:0000256" key="2">
    <source>
        <dbReference type="SAM" id="SignalP"/>
    </source>
</evidence>
<feature type="compositionally biased region" description="Basic and acidic residues" evidence="1">
    <location>
        <begin position="115"/>
        <end position="124"/>
    </location>
</feature>
<reference evidence="3" key="1">
    <citation type="submission" date="2021-01" db="EMBL/GenBank/DDBJ databases">
        <authorList>
            <person name="Kaushik A."/>
        </authorList>
    </citation>
    <scope>NUCLEOTIDE SEQUENCE</scope>
    <source>
        <strain evidence="3">AG1-1C</strain>
    </source>
</reference>
<feature type="chain" id="PRO_5034441629" evidence="2">
    <location>
        <begin position="22"/>
        <end position="310"/>
    </location>
</feature>
<sequence>MRTSASFAALVTMIAIVGTTAAPIGDNPGSGHVHIPVGGHQPNHGVFPVSGFKISDRDMSHTISNCESKPILDKEIKPVVAVDGKVKDMGKTPQDEIHVPDISAHVGIDINTGGDKNESQHQPHPEPQPRPGSQPQPQPEPQPESQTGPESKPQSESSPEPAYPGNTPGQPQGNAGSCVDPSNVHEGLQADACAMVELKDGKEALDAIDKSVDKTGDEVKAKAAVVLDKAHKVHDKPMNVAHDVEKGAHIAGKMDIDLDTDTVKVTESSYKPALTVTKEEIGGASLTKDIKRHIPARSANSLSLPGSWVA</sequence>
<dbReference type="EMBL" id="CAJMWS010000327">
    <property type="protein sequence ID" value="CAE6430745.1"/>
    <property type="molecule type" value="Genomic_DNA"/>
</dbReference>
<protein>
    <submittedName>
        <fullName evidence="3">Uncharacterized protein</fullName>
    </submittedName>
</protein>
<name>A0A8H3AI16_9AGAM</name>
<feature type="compositionally biased region" description="Low complexity" evidence="1">
    <location>
        <begin position="143"/>
        <end position="160"/>
    </location>
</feature>
<organism evidence="3 4">
    <name type="scientific">Rhizoctonia solani</name>
    <dbReference type="NCBI Taxonomy" id="456999"/>
    <lineage>
        <taxon>Eukaryota</taxon>
        <taxon>Fungi</taxon>
        <taxon>Dikarya</taxon>
        <taxon>Basidiomycota</taxon>
        <taxon>Agaricomycotina</taxon>
        <taxon>Agaricomycetes</taxon>
        <taxon>Cantharellales</taxon>
        <taxon>Ceratobasidiaceae</taxon>
        <taxon>Rhizoctonia</taxon>
    </lineage>
</organism>
<feature type="region of interest" description="Disordered" evidence="1">
    <location>
        <begin position="87"/>
        <end position="183"/>
    </location>
</feature>
<dbReference type="AlphaFoldDB" id="A0A8H3AI16"/>
<evidence type="ECO:0000313" key="4">
    <source>
        <dbReference type="Proteomes" id="UP000663846"/>
    </source>
</evidence>
<comment type="caution">
    <text evidence="3">The sequence shown here is derived from an EMBL/GenBank/DDBJ whole genome shotgun (WGS) entry which is preliminary data.</text>
</comment>
<dbReference type="Proteomes" id="UP000663846">
    <property type="component" value="Unassembled WGS sequence"/>
</dbReference>
<evidence type="ECO:0000313" key="3">
    <source>
        <dbReference type="EMBL" id="CAE6430745.1"/>
    </source>
</evidence>
<feature type="compositionally biased region" description="Pro residues" evidence="1">
    <location>
        <begin position="125"/>
        <end position="142"/>
    </location>
</feature>
<feature type="compositionally biased region" description="Basic and acidic residues" evidence="1">
    <location>
        <begin position="87"/>
        <end position="99"/>
    </location>
</feature>
<keyword evidence="2" id="KW-0732">Signal</keyword>
<feature type="signal peptide" evidence="2">
    <location>
        <begin position="1"/>
        <end position="21"/>
    </location>
</feature>